<dbReference type="PANTHER" id="PTHR13296">
    <property type="entry name" value="BCAS2 PROTEIN"/>
    <property type="match status" value="1"/>
</dbReference>
<gene>
    <name evidence="9" type="ORF">KVT40_006933</name>
</gene>
<keyword evidence="7" id="KW-0175">Coiled coil</keyword>
<dbReference type="OrthoDB" id="1770at2759"/>
<dbReference type="GO" id="GO:0000974">
    <property type="term" value="C:Prp19 complex"/>
    <property type="evidence" value="ECO:0007669"/>
    <property type="project" value="TreeGrafter"/>
</dbReference>
<dbReference type="PANTHER" id="PTHR13296:SF0">
    <property type="entry name" value="PRE-MRNA-SPLICING FACTOR SPF27"/>
    <property type="match status" value="1"/>
</dbReference>
<keyword evidence="6" id="KW-0539">Nucleus</keyword>
<evidence type="ECO:0000256" key="4">
    <source>
        <dbReference type="ARBA" id="ARBA00022728"/>
    </source>
</evidence>
<sequence length="206" mass="22775">MPLIQSSQDHLPHIDAPPSPTSLDTAKSLIASELSDLTLPHPSLRPLPSPTFTPAITSSLTLLSASQPLPKLDFSRYEAPSAPDTSASKDEWTNALRSAYISTGYLSSRTENLSLLETFGRNAWLVGNSQMEDVLRDLEVEVKQAKEEVERVQSEREAMQGSVKGELEELERTWRGQVGRLLEVQVAAERVRGEVERRRRREGGGG</sequence>
<keyword evidence="10" id="KW-1185">Reference proteome</keyword>
<comment type="similarity">
    <text evidence="2">Belongs to the SPF27 family.</text>
</comment>
<dbReference type="GO" id="GO:0071011">
    <property type="term" value="C:precatalytic spliceosome"/>
    <property type="evidence" value="ECO:0007669"/>
    <property type="project" value="TreeGrafter"/>
</dbReference>
<evidence type="ECO:0000256" key="2">
    <source>
        <dbReference type="ARBA" id="ARBA00010788"/>
    </source>
</evidence>
<dbReference type="InterPro" id="IPR008409">
    <property type="entry name" value="SPF27"/>
</dbReference>
<keyword evidence="4" id="KW-0747">Spliceosome</keyword>
<dbReference type="GO" id="GO:0006397">
    <property type="term" value="P:mRNA processing"/>
    <property type="evidence" value="ECO:0007669"/>
    <property type="project" value="UniProtKB-KW"/>
</dbReference>
<protein>
    <recommendedName>
        <fullName evidence="11">Pre-mRNA-splicing factor SPF27</fullName>
    </recommendedName>
</protein>
<evidence type="ECO:0000256" key="5">
    <source>
        <dbReference type="ARBA" id="ARBA00023187"/>
    </source>
</evidence>
<keyword evidence="5" id="KW-0508">mRNA splicing</keyword>
<evidence type="ECO:0000256" key="3">
    <source>
        <dbReference type="ARBA" id="ARBA00022664"/>
    </source>
</evidence>
<evidence type="ECO:0008006" key="11">
    <source>
        <dbReference type="Google" id="ProtNLM"/>
    </source>
</evidence>
<evidence type="ECO:0000256" key="8">
    <source>
        <dbReference type="SAM" id="MobiDB-lite"/>
    </source>
</evidence>
<dbReference type="AlphaFoldDB" id="A0A8K0KX73"/>
<dbReference type="EMBL" id="JAESVG020000008">
    <property type="protein sequence ID" value="KAG8625182.1"/>
    <property type="molecule type" value="Genomic_DNA"/>
</dbReference>
<evidence type="ECO:0000256" key="6">
    <source>
        <dbReference type="ARBA" id="ARBA00023242"/>
    </source>
</evidence>
<evidence type="ECO:0000256" key="1">
    <source>
        <dbReference type="ARBA" id="ARBA00004123"/>
    </source>
</evidence>
<comment type="caution">
    <text evidence="9">The sequence shown here is derived from an EMBL/GenBank/DDBJ whole genome shotgun (WGS) entry which is preliminary data.</text>
</comment>
<accession>A0A8K0KX73</accession>
<feature type="coiled-coil region" evidence="7">
    <location>
        <begin position="128"/>
        <end position="162"/>
    </location>
</feature>
<reference evidence="9" key="1">
    <citation type="submission" date="2021-07" db="EMBL/GenBank/DDBJ databases">
        <title>Elsinoe batatas strain:CRI-CJ2 Genome sequencing and assembly.</title>
        <authorList>
            <person name="Huang L."/>
        </authorList>
    </citation>
    <scope>NUCLEOTIDE SEQUENCE</scope>
    <source>
        <strain evidence="9">CRI-CJ2</strain>
    </source>
</reference>
<evidence type="ECO:0000313" key="9">
    <source>
        <dbReference type="EMBL" id="KAG8625182.1"/>
    </source>
</evidence>
<keyword evidence="3" id="KW-0507">mRNA processing</keyword>
<name>A0A8K0KX73_9PEZI</name>
<evidence type="ECO:0000256" key="7">
    <source>
        <dbReference type="SAM" id="Coils"/>
    </source>
</evidence>
<dbReference type="Pfam" id="PF05700">
    <property type="entry name" value="BCAS2"/>
    <property type="match status" value="1"/>
</dbReference>
<dbReference type="Proteomes" id="UP000809789">
    <property type="component" value="Unassembled WGS sequence"/>
</dbReference>
<evidence type="ECO:0000313" key="10">
    <source>
        <dbReference type="Proteomes" id="UP000809789"/>
    </source>
</evidence>
<comment type="subcellular location">
    <subcellularLocation>
        <location evidence="1">Nucleus</location>
    </subcellularLocation>
</comment>
<feature type="region of interest" description="Disordered" evidence="8">
    <location>
        <begin position="1"/>
        <end position="27"/>
    </location>
</feature>
<dbReference type="GO" id="GO:0008380">
    <property type="term" value="P:RNA splicing"/>
    <property type="evidence" value="ECO:0007669"/>
    <property type="project" value="UniProtKB-KW"/>
</dbReference>
<organism evidence="9 10">
    <name type="scientific">Elsinoe batatas</name>
    <dbReference type="NCBI Taxonomy" id="2601811"/>
    <lineage>
        <taxon>Eukaryota</taxon>
        <taxon>Fungi</taxon>
        <taxon>Dikarya</taxon>
        <taxon>Ascomycota</taxon>
        <taxon>Pezizomycotina</taxon>
        <taxon>Dothideomycetes</taxon>
        <taxon>Dothideomycetidae</taxon>
        <taxon>Myriangiales</taxon>
        <taxon>Elsinoaceae</taxon>
        <taxon>Elsinoe</taxon>
    </lineage>
</organism>
<dbReference type="GO" id="GO:0071013">
    <property type="term" value="C:catalytic step 2 spliceosome"/>
    <property type="evidence" value="ECO:0007669"/>
    <property type="project" value="TreeGrafter"/>
</dbReference>
<proteinExistence type="inferred from homology"/>